<feature type="transmembrane region" description="Helical" evidence="3">
    <location>
        <begin position="108"/>
        <end position="138"/>
    </location>
</feature>
<feature type="transmembrane region" description="Helical" evidence="3">
    <location>
        <begin position="55"/>
        <end position="72"/>
    </location>
</feature>
<keyword evidence="3" id="KW-0812">Transmembrane</keyword>
<keyword evidence="1 2" id="KW-0129">CBS domain</keyword>
<dbReference type="Pfam" id="PF04982">
    <property type="entry name" value="TM_HPP"/>
    <property type="match status" value="1"/>
</dbReference>
<dbReference type="PANTHER" id="PTHR43080">
    <property type="entry name" value="CBS DOMAIN-CONTAINING PROTEIN CBSX3, MITOCHONDRIAL"/>
    <property type="match status" value="1"/>
</dbReference>
<dbReference type="InterPro" id="IPR058581">
    <property type="entry name" value="TM_HPP"/>
</dbReference>
<feature type="transmembrane region" description="Helical" evidence="3">
    <location>
        <begin position="30"/>
        <end position="49"/>
    </location>
</feature>
<evidence type="ECO:0000256" key="1">
    <source>
        <dbReference type="ARBA" id="ARBA00023122"/>
    </source>
</evidence>
<dbReference type="SUPFAM" id="SSF54631">
    <property type="entry name" value="CBS-domain pair"/>
    <property type="match status" value="1"/>
</dbReference>
<dbReference type="PROSITE" id="PS51371">
    <property type="entry name" value="CBS"/>
    <property type="match status" value="2"/>
</dbReference>
<dbReference type="Gene3D" id="3.10.580.10">
    <property type="entry name" value="CBS-domain"/>
    <property type="match status" value="1"/>
</dbReference>
<evidence type="ECO:0000256" key="2">
    <source>
        <dbReference type="PROSITE-ProRule" id="PRU00703"/>
    </source>
</evidence>
<name>A0ABV9QCA0_9BURK</name>
<keyword evidence="3" id="KW-0472">Membrane</keyword>
<dbReference type="EMBL" id="JBHSHJ010000002">
    <property type="protein sequence ID" value="MFC4787952.1"/>
    <property type="molecule type" value="Genomic_DNA"/>
</dbReference>
<dbReference type="Pfam" id="PF00571">
    <property type="entry name" value="CBS"/>
    <property type="match status" value="2"/>
</dbReference>
<evidence type="ECO:0000313" key="5">
    <source>
        <dbReference type="EMBL" id="MFC4787952.1"/>
    </source>
</evidence>
<sequence>MPKSSWPGKAWWARFQPGVLGIDRVEAVRVVVGIALGIWAVAWVGRWWQGWMPTAGPWLIAPLGASAVLVFGMPSSPLSQPWPLLGGSMVSMGAGALGAVLWPEPVWAATFAVAGAVLAMLLLRCLHPPGAALALFMVLSHQQQGLMPDVRAVLLMLWVLLLVGMAYNHLTGRSYPHAPSALPASSQSPGQFTASDLDTALAHYNGVLDISRADLEGLLHMAGRAAFQRTLGDLRCADIMSSPPLAVQAGVSLSQAWALMQQEQVKALPVMDAQGRVCGMVTTTDFMQLARPPMPASWGQRLRAMVRRSHKPPSVVSELMSGPVQVAQAQQYAMELVPLFSQGRYHHIPIVDAELRLVGIVTQTDLLRALAAAVQPTAQR</sequence>
<feature type="domain" description="CBS" evidence="4">
    <location>
        <begin position="320"/>
        <end position="377"/>
    </location>
</feature>
<keyword evidence="3" id="KW-1133">Transmembrane helix</keyword>
<comment type="caution">
    <text evidence="5">The sequence shown here is derived from an EMBL/GenBank/DDBJ whole genome shotgun (WGS) entry which is preliminary data.</text>
</comment>
<feature type="domain" description="CBS" evidence="4">
    <location>
        <begin position="240"/>
        <end position="297"/>
    </location>
</feature>
<dbReference type="InterPro" id="IPR051257">
    <property type="entry name" value="Diverse_CBS-Domain"/>
</dbReference>
<evidence type="ECO:0000259" key="4">
    <source>
        <dbReference type="PROSITE" id="PS51371"/>
    </source>
</evidence>
<dbReference type="Proteomes" id="UP001596001">
    <property type="component" value="Unassembled WGS sequence"/>
</dbReference>
<protein>
    <submittedName>
        <fullName evidence="5">HPP family protein</fullName>
    </submittedName>
</protein>
<evidence type="ECO:0000256" key="3">
    <source>
        <dbReference type="SAM" id="Phobius"/>
    </source>
</evidence>
<organism evidence="5 6">
    <name type="scientific">Giesbergeria sinuosa</name>
    <dbReference type="NCBI Taxonomy" id="80883"/>
    <lineage>
        <taxon>Bacteria</taxon>
        <taxon>Pseudomonadati</taxon>
        <taxon>Pseudomonadota</taxon>
        <taxon>Betaproteobacteria</taxon>
        <taxon>Burkholderiales</taxon>
        <taxon>Comamonadaceae</taxon>
        <taxon>Giesbergeria</taxon>
    </lineage>
</organism>
<dbReference type="InterPro" id="IPR046342">
    <property type="entry name" value="CBS_dom_sf"/>
</dbReference>
<feature type="transmembrane region" description="Helical" evidence="3">
    <location>
        <begin position="150"/>
        <end position="170"/>
    </location>
</feature>
<accession>A0ABV9QCA0</accession>
<feature type="transmembrane region" description="Helical" evidence="3">
    <location>
        <begin position="84"/>
        <end position="102"/>
    </location>
</feature>
<dbReference type="PANTHER" id="PTHR43080:SF29">
    <property type="entry name" value="OS02G0818000 PROTEIN"/>
    <property type="match status" value="1"/>
</dbReference>
<evidence type="ECO:0000313" key="6">
    <source>
        <dbReference type="Proteomes" id="UP001596001"/>
    </source>
</evidence>
<dbReference type="RefSeq" id="WP_382429914.1">
    <property type="nucleotide sequence ID" value="NZ_JBHSHJ010000002.1"/>
</dbReference>
<dbReference type="SMART" id="SM00116">
    <property type="entry name" value="CBS"/>
    <property type="match status" value="2"/>
</dbReference>
<proteinExistence type="predicted"/>
<reference evidence="6" key="1">
    <citation type="journal article" date="2019" name="Int. J. Syst. Evol. Microbiol.">
        <title>The Global Catalogue of Microorganisms (GCM) 10K type strain sequencing project: providing services to taxonomists for standard genome sequencing and annotation.</title>
        <authorList>
            <consortium name="The Broad Institute Genomics Platform"/>
            <consortium name="The Broad Institute Genome Sequencing Center for Infectious Disease"/>
            <person name="Wu L."/>
            <person name="Ma J."/>
        </authorList>
    </citation>
    <scope>NUCLEOTIDE SEQUENCE [LARGE SCALE GENOMIC DNA]</scope>
    <source>
        <strain evidence="6">CCUG 49452</strain>
    </source>
</reference>
<gene>
    <name evidence="5" type="ORF">ACFO6X_02945</name>
</gene>
<keyword evidence="6" id="KW-1185">Reference proteome</keyword>
<dbReference type="CDD" id="cd04600">
    <property type="entry name" value="CBS_pair_HPP_assoc"/>
    <property type="match status" value="1"/>
</dbReference>
<dbReference type="InterPro" id="IPR000644">
    <property type="entry name" value="CBS_dom"/>
</dbReference>